<accession>A0A0F7L9X8</accession>
<proteinExistence type="predicted"/>
<name>A0A0F7L9X8_9VIRU</name>
<protein>
    <submittedName>
        <fullName evidence="1">Uncharacterized protein</fullName>
    </submittedName>
</protein>
<reference evidence="1" key="1">
    <citation type="journal article" date="2015" name="Front. Microbiol.">
        <title>Combining genomic sequencing methods to explore viral diversity and reveal potential virus-host interactions.</title>
        <authorList>
            <person name="Chow C.E."/>
            <person name="Winget D.M."/>
            <person name="White R.A.III."/>
            <person name="Hallam S.J."/>
            <person name="Suttle C.A."/>
        </authorList>
    </citation>
    <scope>NUCLEOTIDE SEQUENCE</scope>
    <source>
        <strain evidence="1">Oxic1_8</strain>
    </source>
</reference>
<dbReference type="EMBL" id="KR029603">
    <property type="protein sequence ID" value="AKH48383.1"/>
    <property type="molecule type" value="Genomic_DNA"/>
</dbReference>
<reference evidence="1" key="2">
    <citation type="submission" date="2015-03" db="EMBL/GenBank/DDBJ databases">
        <authorList>
            <person name="Chow C.-E.T."/>
            <person name="Winget D.M."/>
            <person name="White R.A.III."/>
            <person name="Hallam S.J."/>
            <person name="Suttle C.A."/>
        </authorList>
    </citation>
    <scope>NUCLEOTIDE SEQUENCE</scope>
    <source>
        <strain evidence="1">Oxic1_8</strain>
    </source>
</reference>
<organism evidence="1">
    <name type="scientific">uncultured marine virus</name>
    <dbReference type="NCBI Taxonomy" id="186617"/>
    <lineage>
        <taxon>Viruses</taxon>
        <taxon>environmental samples</taxon>
    </lineage>
</organism>
<sequence>MTEQAADEERTPNNVLTAAEMFRLTSEIQQRVADGVEAAVNWRAAEGVFSARLGRPVTRPNILTALSALDDVTQSQIIKPRGAEKHAGGDLDSKIESLDERLGRIAIGLVARDRVIDKRLDDIATRCGGISGNVVAVENNARARIDAVIECGDAADERLDAVDEVLAREGERLDGILVRLESLDERREAAREVLGRAGNHIAELKGELTRLEQRVGAFEKPFAFNSGGEFHDGLPAGGSSVNVGETASE</sequence>
<evidence type="ECO:0000313" key="1">
    <source>
        <dbReference type="EMBL" id="AKH48383.1"/>
    </source>
</evidence>